<protein>
    <recommendedName>
        <fullName evidence="3">YdeI/OmpD-associated family protein</fullName>
    </recommendedName>
</protein>
<dbReference type="AlphaFoldDB" id="A0A3M8BZ95"/>
<evidence type="ECO:0000313" key="2">
    <source>
        <dbReference type="Proteomes" id="UP000282028"/>
    </source>
</evidence>
<dbReference type="Proteomes" id="UP000282028">
    <property type="component" value="Unassembled WGS sequence"/>
</dbReference>
<accession>A0A3M8BZ95</accession>
<evidence type="ECO:0008006" key="3">
    <source>
        <dbReference type="Google" id="ProtNLM"/>
    </source>
</evidence>
<evidence type="ECO:0000313" key="1">
    <source>
        <dbReference type="EMBL" id="RNB68673.1"/>
    </source>
</evidence>
<dbReference type="RefSeq" id="WP_122910705.1">
    <property type="nucleotide sequence ID" value="NZ_CBCSBE010000033.1"/>
</dbReference>
<sequence>MTIGRSTSPKNIIEKLNLNKFPTKAVLHLPEDIREFEGMDYDSVLQKDRYDLIFLFIFSLEEFKQHLQTVIEKQLLNEKGYLFFAYPKKNNKQYSAYIDRDSFFAEMLVDEDGVITGSNIKFARMVSFNDVFTVIGLKAEPAKAKKTANPPSSQCVDDYIVHVADIKQYLSDKEELLKLYNQLTFGYQKDWARYVYSAKRAETREKRLFEMEAVLAEGFKTIELYKQSKRRT</sequence>
<comment type="caution">
    <text evidence="1">The sequence shown here is derived from an EMBL/GenBank/DDBJ whole genome shotgun (WGS) entry which is preliminary data.</text>
</comment>
<reference evidence="1 2" key="1">
    <citation type="submission" date="2018-10" db="EMBL/GenBank/DDBJ databases">
        <title>Phylogenomics of Brevibacillus.</title>
        <authorList>
            <person name="Dunlap C."/>
        </authorList>
    </citation>
    <scope>NUCLEOTIDE SEQUENCE [LARGE SCALE GENOMIC DNA]</scope>
    <source>
        <strain evidence="1 2">JCM 12215</strain>
    </source>
</reference>
<proteinExistence type="predicted"/>
<gene>
    <name evidence="1" type="ORF">EDM52_19915</name>
</gene>
<name>A0A3M8BZ95_9BACL</name>
<organism evidence="1 2">
    <name type="scientific">Brevibacillus invocatus</name>
    <dbReference type="NCBI Taxonomy" id="173959"/>
    <lineage>
        <taxon>Bacteria</taxon>
        <taxon>Bacillati</taxon>
        <taxon>Bacillota</taxon>
        <taxon>Bacilli</taxon>
        <taxon>Bacillales</taxon>
        <taxon>Paenibacillaceae</taxon>
        <taxon>Brevibacillus</taxon>
    </lineage>
</organism>
<dbReference type="Pfam" id="PF13376">
    <property type="entry name" value="OmdA"/>
    <property type="match status" value="1"/>
</dbReference>
<dbReference type="OrthoDB" id="2452521at2"/>
<dbReference type="EMBL" id="RHHR01000042">
    <property type="protein sequence ID" value="RNB68673.1"/>
    <property type="molecule type" value="Genomic_DNA"/>
</dbReference>
<keyword evidence="2" id="KW-1185">Reference proteome</keyword>